<feature type="transmembrane region" description="Helical" evidence="1">
    <location>
        <begin position="12"/>
        <end position="31"/>
    </location>
</feature>
<dbReference type="Proteomes" id="UP001465426">
    <property type="component" value="Unassembled WGS sequence"/>
</dbReference>
<evidence type="ECO:0000313" key="3">
    <source>
        <dbReference type="Proteomes" id="UP001465426"/>
    </source>
</evidence>
<feature type="transmembrane region" description="Helical" evidence="1">
    <location>
        <begin position="43"/>
        <end position="60"/>
    </location>
</feature>
<protein>
    <submittedName>
        <fullName evidence="2">Uncharacterized protein</fullName>
    </submittedName>
</protein>
<evidence type="ECO:0000313" key="2">
    <source>
        <dbReference type="EMBL" id="MEQ2466653.1"/>
    </source>
</evidence>
<reference evidence="2 3" key="1">
    <citation type="submission" date="2024-03" db="EMBL/GenBank/DDBJ databases">
        <title>Human intestinal bacterial collection.</title>
        <authorList>
            <person name="Pauvert C."/>
            <person name="Hitch T.C.A."/>
            <person name="Clavel T."/>
        </authorList>
    </citation>
    <scope>NUCLEOTIDE SEQUENCE [LARGE SCALE GENOMIC DNA]</scope>
    <source>
        <strain evidence="2 3">CLA-SR-H024</strain>
    </source>
</reference>
<keyword evidence="3" id="KW-1185">Reference proteome</keyword>
<proteinExistence type="predicted"/>
<accession>A0ABV1EZZ2</accession>
<dbReference type="EMBL" id="JBBMFN010000031">
    <property type="protein sequence ID" value="MEQ2466653.1"/>
    <property type="molecule type" value="Genomic_DNA"/>
</dbReference>
<sequence length="102" mass="11639">MLGGINMLKKLLAIISVPLVIVHLIILYFWIGDWEKLVTEIGLISWIGSIILGIIVYFAYRKLNHSEKRFLVTKRIVFSSTLTTIFLGVFAIIIEFITNSMP</sequence>
<feature type="transmembrane region" description="Helical" evidence="1">
    <location>
        <begin position="76"/>
        <end position="97"/>
    </location>
</feature>
<name>A0ABV1EZZ2_9BACI</name>
<keyword evidence="1" id="KW-1133">Transmembrane helix</keyword>
<organism evidence="2 3">
    <name type="scientific">Niallia hominis</name>
    <dbReference type="NCBI Taxonomy" id="3133173"/>
    <lineage>
        <taxon>Bacteria</taxon>
        <taxon>Bacillati</taxon>
        <taxon>Bacillota</taxon>
        <taxon>Bacilli</taxon>
        <taxon>Bacillales</taxon>
        <taxon>Bacillaceae</taxon>
        <taxon>Niallia</taxon>
    </lineage>
</organism>
<keyword evidence="1" id="KW-0472">Membrane</keyword>
<comment type="caution">
    <text evidence="2">The sequence shown here is derived from an EMBL/GenBank/DDBJ whole genome shotgun (WGS) entry which is preliminary data.</text>
</comment>
<evidence type="ECO:0000256" key="1">
    <source>
        <dbReference type="SAM" id="Phobius"/>
    </source>
</evidence>
<keyword evidence="1" id="KW-0812">Transmembrane</keyword>
<gene>
    <name evidence="2" type="ORF">WMO63_13340</name>
</gene>